<dbReference type="AlphaFoldDB" id="A0A0H3A5S4"/>
<gene>
    <name evidence="1" type="ordered locus">Dvul_0653</name>
</gene>
<dbReference type="HOGENOM" id="CLU_021036_0_0_7"/>
<dbReference type="Proteomes" id="UP000009173">
    <property type="component" value="Chromosome"/>
</dbReference>
<sequence>MARATIVRNSFNAGELSPLMAARVDQARYPNGCASLCNMLLHPHGGAWRRPGLRFMGLAADPAGPVRLIPFVFSEAQAYVLEFGPRSLRIWHGGGLVLGGDGEPFRLETPWAGEQLTALRWCQSADMLYLVSHAGPPRRLERHGHADWRLVDVSFLPGVSPPEGLHCTVKPAGSRTWTYVVTAVHRESGEESLPTPPLQVTGPDALSQTASVTLAWTPVQDAGEYRVYRAGGGASVYGFLGSAGAGETYTDTGRTPDFDAGPPEARNPFSGEGDWPSCAVFWQQRLCFAGTRNGPQTIWASRSGAYGNFSVSRPLRDDDAVTVTIAADTVSAVRWLMPARRLLVGTGGGEWTLSGQGEQPFSPLSCSLERQSSRGSGDVQPLSVGDAVLALQRGGRVVREFRYSLDVDGYAGTDLTILAEHLTRGRRIIDWAWQQSPSGTVWCVTEDGGLIAMTRIPEHEVAGWHRHVTDGAVLSVCTIPGTAGDELWVAVRREGGGMVRCCIERLDPPFDGDNLGAGYGEGDTAAVEAFFVDSGLSYRGDPVVEVGGLEHLEGRTVHLLADGAVHPPQVVAEGRVRLDRPASVIHAGLPFMSELVPMPFGVAGNEIAGGGRPMRATRARVRLHRSLGLHAGPDATRLRELSFRTARDVTGTAPSLFSGEREVTLDAMTGDSATVVLRQHDPLPCTVLAVGFDVEAGEI</sequence>
<proteinExistence type="predicted"/>
<evidence type="ECO:0000313" key="1">
    <source>
        <dbReference type="EMBL" id="ABM27676.1"/>
    </source>
</evidence>
<dbReference type="EMBL" id="CP000527">
    <property type="protein sequence ID" value="ABM27676.1"/>
    <property type="molecule type" value="Genomic_DNA"/>
</dbReference>
<dbReference type="InterPro" id="IPR013783">
    <property type="entry name" value="Ig-like_fold"/>
</dbReference>
<accession>A0A0H3A5S4</accession>
<reference evidence="2" key="1">
    <citation type="journal article" date="2009" name="Environ. Microbiol.">
        <title>Contribution of mobile genetic elements to Desulfovibrio vulgaris genome plasticity.</title>
        <authorList>
            <person name="Walker C.B."/>
            <person name="Stolyar S."/>
            <person name="Chivian D."/>
            <person name="Pinel N."/>
            <person name="Gabster J.A."/>
            <person name="Dehal P.S."/>
            <person name="He Z."/>
            <person name="Yang Z.K."/>
            <person name="Yen H.C."/>
            <person name="Zhou J."/>
            <person name="Wall J.D."/>
            <person name="Hazen T.C."/>
            <person name="Arkin A.P."/>
            <person name="Stahl D.A."/>
        </authorList>
    </citation>
    <scope>NUCLEOTIDE SEQUENCE [LARGE SCALE GENOMIC DNA]</scope>
    <source>
        <strain evidence="2">DP4</strain>
    </source>
</reference>
<organism evidence="1 2">
    <name type="scientific">Nitratidesulfovibrio vulgaris (strain DP4)</name>
    <name type="common">Desulfovibrio vulgaris</name>
    <dbReference type="NCBI Taxonomy" id="391774"/>
    <lineage>
        <taxon>Bacteria</taxon>
        <taxon>Pseudomonadati</taxon>
        <taxon>Thermodesulfobacteriota</taxon>
        <taxon>Desulfovibrionia</taxon>
        <taxon>Desulfovibrionales</taxon>
        <taxon>Desulfovibrionaceae</taxon>
        <taxon>Nitratidesulfovibrio</taxon>
    </lineage>
</organism>
<name>A0A0H3A5S4_NITV4</name>
<dbReference type="KEGG" id="dvl:Dvul_0653"/>
<protein>
    <submittedName>
        <fullName evidence="1">Uncharacterized protein</fullName>
    </submittedName>
</protein>
<dbReference type="RefSeq" id="WP_011791750.1">
    <property type="nucleotide sequence ID" value="NC_008751.1"/>
</dbReference>
<evidence type="ECO:0000313" key="2">
    <source>
        <dbReference type="Proteomes" id="UP000009173"/>
    </source>
</evidence>
<dbReference type="Gene3D" id="2.60.40.10">
    <property type="entry name" value="Immunoglobulins"/>
    <property type="match status" value="1"/>
</dbReference>